<dbReference type="RefSeq" id="WP_307040954.1">
    <property type="nucleotide sequence ID" value="NZ_JAUSYY010000001.1"/>
</dbReference>
<keyword evidence="3" id="KW-1185">Reference proteome</keyword>
<name>A0ABU0R7I1_9MICO</name>
<sequence length="161" mass="17117">MYDSDPFVAALGGRPITPDRVEAARALLLMLRNLVAEVSGAVPGSLPSGLGRWRSAAAERYSQRLDELRNWAVGARQSLEDAEAQLVDRIRRMEAQLDVQAAQAARTAEAEGVERVAGVAGTPDAAPAAAPKHPAPSLPSADSRRTLARNNELGAALWTTR</sequence>
<gene>
    <name evidence="2" type="ORF">QFZ26_001584</name>
</gene>
<feature type="region of interest" description="Disordered" evidence="1">
    <location>
        <begin position="119"/>
        <end position="161"/>
    </location>
</feature>
<organism evidence="2 3">
    <name type="scientific">Agromyces ramosus</name>
    <dbReference type="NCBI Taxonomy" id="33879"/>
    <lineage>
        <taxon>Bacteria</taxon>
        <taxon>Bacillati</taxon>
        <taxon>Actinomycetota</taxon>
        <taxon>Actinomycetes</taxon>
        <taxon>Micrococcales</taxon>
        <taxon>Microbacteriaceae</taxon>
        <taxon>Agromyces</taxon>
    </lineage>
</organism>
<evidence type="ECO:0000313" key="3">
    <source>
        <dbReference type="Proteomes" id="UP001239083"/>
    </source>
</evidence>
<feature type="compositionally biased region" description="Low complexity" evidence="1">
    <location>
        <begin position="119"/>
        <end position="132"/>
    </location>
</feature>
<evidence type="ECO:0000256" key="1">
    <source>
        <dbReference type="SAM" id="MobiDB-lite"/>
    </source>
</evidence>
<protein>
    <submittedName>
        <fullName evidence="2">Uncharacterized protein</fullName>
    </submittedName>
</protein>
<accession>A0ABU0R7I1</accession>
<evidence type="ECO:0000313" key="2">
    <source>
        <dbReference type="EMBL" id="MDQ0894029.1"/>
    </source>
</evidence>
<dbReference type="EMBL" id="JAUSYY010000001">
    <property type="protein sequence ID" value="MDQ0894029.1"/>
    <property type="molecule type" value="Genomic_DNA"/>
</dbReference>
<proteinExistence type="predicted"/>
<dbReference type="Proteomes" id="UP001239083">
    <property type="component" value="Unassembled WGS sequence"/>
</dbReference>
<comment type="caution">
    <text evidence="2">The sequence shown here is derived from an EMBL/GenBank/DDBJ whole genome shotgun (WGS) entry which is preliminary data.</text>
</comment>
<reference evidence="2 3" key="1">
    <citation type="submission" date="2023-07" db="EMBL/GenBank/DDBJ databases">
        <title>Comparative genomics of wheat-associated soil bacteria to identify genetic determinants of phenazine resistance.</title>
        <authorList>
            <person name="Mouncey N."/>
        </authorList>
    </citation>
    <scope>NUCLEOTIDE SEQUENCE [LARGE SCALE GENOMIC DNA]</scope>
    <source>
        <strain evidence="2 3">V3I3</strain>
    </source>
</reference>